<feature type="compositionally biased region" description="Low complexity" evidence="1">
    <location>
        <begin position="351"/>
        <end position="360"/>
    </location>
</feature>
<reference evidence="3 4" key="1">
    <citation type="submission" date="2016-09" db="EMBL/GenBank/DDBJ databases">
        <title>Extensive genetic diversity and differential bi-allelic expression allows diatom success in the polar Southern Ocean.</title>
        <authorList>
            <consortium name="DOE Joint Genome Institute"/>
            <person name="Mock T."/>
            <person name="Otillar R.P."/>
            <person name="Strauss J."/>
            <person name="Dupont C."/>
            <person name="Frickenhaus S."/>
            <person name="Maumus F."/>
            <person name="Mcmullan M."/>
            <person name="Sanges R."/>
            <person name="Schmutz J."/>
            <person name="Toseland A."/>
            <person name="Valas R."/>
            <person name="Veluchamy A."/>
            <person name="Ward B.J."/>
            <person name="Allen A."/>
            <person name="Barry K."/>
            <person name="Falciatore A."/>
            <person name="Ferrante M."/>
            <person name="Fortunato A.E."/>
            <person name="Gloeckner G."/>
            <person name="Gruber A."/>
            <person name="Hipkin R."/>
            <person name="Janech M."/>
            <person name="Kroth P."/>
            <person name="Leese F."/>
            <person name="Lindquist E."/>
            <person name="Lyon B.R."/>
            <person name="Martin J."/>
            <person name="Mayer C."/>
            <person name="Parker M."/>
            <person name="Quesneville H."/>
            <person name="Raymond J."/>
            <person name="Uhlig C."/>
            <person name="Valentin K.U."/>
            <person name="Worden A.Z."/>
            <person name="Armbrust E.V."/>
            <person name="Bowler C."/>
            <person name="Green B."/>
            <person name="Moulton V."/>
            <person name="Van Oosterhout C."/>
            <person name="Grigoriev I."/>
        </authorList>
    </citation>
    <scope>NUCLEOTIDE SEQUENCE [LARGE SCALE GENOMIC DNA]</scope>
    <source>
        <strain evidence="3 4">CCMP1102</strain>
    </source>
</reference>
<dbReference type="Pfam" id="PF00583">
    <property type="entry name" value="Acetyltransf_1"/>
    <property type="match status" value="1"/>
</dbReference>
<dbReference type="SUPFAM" id="SSF55729">
    <property type="entry name" value="Acyl-CoA N-acyltransferases (Nat)"/>
    <property type="match status" value="1"/>
</dbReference>
<feature type="compositionally biased region" description="Basic residues" evidence="1">
    <location>
        <begin position="149"/>
        <end position="159"/>
    </location>
</feature>
<feature type="region of interest" description="Disordered" evidence="1">
    <location>
        <begin position="1"/>
        <end position="45"/>
    </location>
</feature>
<proteinExistence type="predicted"/>
<feature type="region of interest" description="Disordered" evidence="1">
    <location>
        <begin position="339"/>
        <end position="371"/>
    </location>
</feature>
<evidence type="ECO:0000259" key="2">
    <source>
        <dbReference type="Pfam" id="PF00583"/>
    </source>
</evidence>
<feature type="region of interest" description="Disordered" evidence="1">
    <location>
        <begin position="142"/>
        <end position="164"/>
    </location>
</feature>
<dbReference type="EMBL" id="KV784354">
    <property type="protein sequence ID" value="OEU21500.1"/>
    <property type="molecule type" value="Genomic_DNA"/>
</dbReference>
<evidence type="ECO:0000313" key="3">
    <source>
        <dbReference type="EMBL" id="OEU21500.1"/>
    </source>
</evidence>
<feature type="compositionally biased region" description="Polar residues" evidence="1">
    <location>
        <begin position="30"/>
        <end position="41"/>
    </location>
</feature>
<keyword evidence="4" id="KW-1185">Reference proteome</keyword>
<evidence type="ECO:0000256" key="1">
    <source>
        <dbReference type="SAM" id="MobiDB-lite"/>
    </source>
</evidence>
<dbReference type="InterPro" id="IPR016181">
    <property type="entry name" value="Acyl_CoA_acyltransferase"/>
</dbReference>
<accession>A0A1E7FTJ9</accession>
<name>A0A1E7FTJ9_9STRA</name>
<feature type="compositionally biased region" description="Basic residues" evidence="1">
    <location>
        <begin position="16"/>
        <end position="29"/>
    </location>
</feature>
<dbReference type="KEGG" id="fcy:FRACYDRAFT_235126"/>
<evidence type="ECO:0000313" key="4">
    <source>
        <dbReference type="Proteomes" id="UP000095751"/>
    </source>
</evidence>
<dbReference type="CDD" id="cd04301">
    <property type="entry name" value="NAT_SF"/>
    <property type="match status" value="1"/>
</dbReference>
<dbReference type="Proteomes" id="UP000095751">
    <property type="component" value="Unassembled WGS sequence"/>
</dbReference>
<feature type="domain" description="N-acetyltransferase" evidence="2">
    <location>
        <begin position="387"/>
        <end position="481"/>
    </location>
</feature>
<feature type="compositionally biased region" description="Basic residues" evidence="1">
    <location>
        <begin position="339"/>
        <end position="350"/>
    </location>
</feature>
<dbReference type="GO" id="GO:0016747">
    <property type="term" value="F:acyltransferase activity, transferring groups other than amino-acyl groups"/>
    <property type="evidence" value="ECO:0007669"/>
    <property type="project" value="InterPro"/>
</dbReference>
<dbReference type="OrthoDB" id="41532at2759"/>
<dbReference type="Gene3D" id="3.40.630.30">
    <property type="match status" value="1"/>
</dbReference>
<dbReference type="AlphaFoldDB" id="A0A1E7FTJ9"/>
<dbReference type="InParanoid" id="A0A1E7FTJ9"/>
<protein>
    <recommendedName>
        <fullName evidence="2">N-acetyltransferase domain-containing protein</fullName>
    </recommendedName>
</protein>
<gene>
    <name evidence="3" type="ORF">FRACYDRAFT_235126</name>
</gene>
<dbReference type="InterPro" id="IPR000182">
    <property type="entry name" value="GNAT_dom"/>
</dbReference>
<feature type="compositionally biased region" description="Basic and acidic residues" evidence="1">
    <location>
        <begin position="1"/>
        <end position="11"/>
    </location>
</feature>
<organism evidence="3 4">
    <name type="scientific">Fragilariopsis cylindrus CCMP1102</name>
    <dbReference type="NCBI Taxonomy" id="635003"/>
    <lineage>
        <taxon>Eukaryota</taxon>
        <taxon>Sar</taxon>
        <taxon>Stramenopiles</taxon>
        <taxon>Ochrophyta</taxon>
        <taxon>Bacillariophyta</taxon>
        <taxon>Bacillariophyceae</taxon>
        <taxon>Bacillariophycidae</taxon>
        <taxon>Bacillariales</taxon>
        <taxon>Bacillariaceae</taxon>
        <taxon>Fragilariopsis</taxon>
    </lineage>
</organism>
<sequence>MKSQRRRDDNGVLRQQRQRQKNNHDRRRMNSITPSTTNGNNRGIRLSRSCCCHRGKLGLAMHIVAAFTAVTSTCSRNGVVKALSTTTNKSTSATLLRATCSNDLPLTVAAVTNGRRRQRQQHLSRSRTTRLNLFFNQRDENGNMIKSSQKSRGRGKRGKADRQPFITSETLEELRSSPGITFPREVRLFNDDDAAVEDYDGDDSDDYNDNEDNRKSLLLRFMTTDDLKSLVPMCVEEFGNHGSNTQQQQVQLQQQTSNMLRMIPWYNNNTPQKSIPDLWDGFCFEQLISWTLRLKLMQGNNNTDNNNIDLSSSENNNASIKKKMIINDPVMLVLCERRQRRQQKNQRHPQQHPATTSTTDNNDDDSSTPATTMMMTTTTKEEAVAVGNNDKHEERIVGMVELSLQPPNADRNPPALPLPKWIKSELASLTQLGSLQGWVTNLLIDSSCRGLGYSKVLMAATEGIAKQSWDCNYLFLHADADVTSGKIPQSLYNNLGYDLVKGSTLNSEGSGNGNEQQQQQQQQKLSLEDEFAWAAAAGQNLERCAAIRMVDDVALLCFSKKL</sequence>